<evidence type="ECO:0000313" key="1">
    <source>
        <dbReference type="EMBL" id="NYJ19163.1"/>
    </source>
</evidence>
<protein>
    <submittedName>
        <fullName evidence="1">Uncharacterized protein</fullName>
    </submittedName>
</protein>
<name>A0A7Z0J5S9_9MICO</name>
<dbReference type="AlphaFoldDB" id="A0A7Z0J5S9"/>
<evidence type="ECO:0000313" key="2">
    <source>
        <dbReference type="Proteomes" id="UP000537260"/>
    </source>
</evidence>
<sequence length="148" mass="16562">MTYPTGLSAQAIAGYGNNHPWDPSDMLRCVRYCEGRLTTSDIRGRMAGRSKEWDRLLPEWDNLTELLREEMETRTDNNAPRTYREMKRVLADGIFCGTCDGTGRGATCMKCKGTGHRSGGRCRAKHCFSGADYCASCAGRGYTTTERR</sequence>
<accession>A0A7Z0J5S9</accession>
<gene>
    <name evidence="1" type="ORF">HNR05_000954</name>
</gene>
<organism evidence="1 2">
    <name type="scientific">Glaciibacter psychrotolerans</name>
    <dbReference type="NCBI Taxonomy" id="670054"/>
    <lineage>
        <taxon>Bacteria</taxon>
        <taxon>Bacillati</taxon>
        <taxon>Actinomycetota</taxon>
        <taxon>Actinomycetes</taxon>
        <taxon>Micrococcales</taxon>
        <taxon>Microbacteriaceae</taxon>
        <taxon>Glaciibacter</taxon>
    </lineage>
</organism>
<comment type="caution">
    <text evidence="1">The sequence shown here is derived from an EMBL/GenBank/DDBJ whole genome shotgun (WGS) entry which is preliminary data.</text>
</comment>
<proteinExistence type="predicted"/>
<reference evidence="1 2" key="1">
    <citation type="submission" date="2020-07" db="EMBL/GenBank/DDBJ databases">
        <title>Sequencing the genomes of 1000 actinobacteria strains.</title>
        <authorList>
            <person name="Klenk H.-P."/>
        </authorList>
    </citation>
    <scope>NUCLEOTIDE SEQUENCE [LARGE SCALE GENOMIC DNA]</scope>
    <source>
        <strain evidence="1 2">LI1</strain>
    </source>
</reference>
<keyword evidence="2" id="KW-1185">Reference proteome</keyword>
<dbReference type="EMBL" id="JACCFM010000001">
    <property type="protein sequence ID" value="NYJ19163.1"/>
    <property type="molecule type" value="Genomic_DNA"/>
</dbReference>
<dbReference type="Proteomes" id="UP000537260">
    <property type="component" value="Unassembled WGS sequence"/>
</dbReference>